<sequence length="310" mass="35621">MIKESFNFKDKDGLEIFVYKWSPDKNIKAKAVLQIAHGMAETAVRYERLAENFTKQGYIIYANDHRGHGKTANEIEKLGDLGEDGFNAMVENMYQLTKIIKEENDKLPIFLLGHSMGSFLTQRYICLYGKELKGVIFSGSNGSQGIMADIGRFIAKREIRRIGRSAKSERLDKLSFGGYNKSFKPNRTKFDWLSRDEKEVDKYIEDPFCGTIFTAGFFYDLLGGLRLIADKREISKVPKDLPIYIFSGDKDPVGKNGKGVLKLVKSYKNQGIKDLTYKLYKDGRHEMLNELNRDEVINELLLWLEDHLQK</sequence>
<dbReference type="SUPFAM" id="SSF53474">
    <property type="entry name" value="alpha/beta-Hydrolases"/>
    <property type="match status" value="1"/>
</dbReference>
<keyword evidence="2" id="KW-0378">Hydrolase</keyword>
<dbReference type="Gene3D" id="3.40.50.1820">
    <property type="entry name" value="alpha/beta hydrolase"/>
    <property type="match status" value="1"/>
</dbReference>
<dbReference type="EMBL" id="JAPQES010000001">
    <property type="protein sequence ID" value="MCY6369973.1"/>
    <property type="molecule type" value="Genomic_DNA"/>
</dbReference>
<evidence type="ECO:0000259" key="1">
    <source>
        <dbReference type="Pfam" id="PF12146"/>
    </source>
</evidence>
<evidence type="ECO:0000313" key="3">
    <source>
        <dbReference type="Proteomes" id="UP001079657"/>
    </source>
</evidence>
<comment type="caution">
    <text evidence="2">The sequence shown here is derived from an EMBL/GenBank/DDBJ whole genome shotgun (WGS) entry which is preliminary data.</text>
</comment>
<dbReference type="InterPro" id="IPR051044">
    <property type="entry name" value="MAG_DAG_Lipase"/>
</dbReference>
<evidence type="ECO:0000313" key="2">
    <source>
        <dbReference type="EMBL" id="MCY6369973.1"/>
    </source>
</evidence>
<proteinExistence type="predicted"/>
<dbReference type="InterPro" id="IPR029058">
    <property type="entry name" value="AB_hydrolase_fold"/>
</dbReference>
<reference evidence="2" key="1">
    <citation type="submission" date="2022-12" db="EMBL/GenBank/DDBJ databases">
        <authorList>
            <person name="Wang J."/>
        </authorList>
    </citation>
    <scope>NUCLEOTIDE SEQUENCE</scope>
    <source>
        <strain evidence="2">HY-42-06</strain>
    </source>
</reference>
<dbReference type="RefSeq" id="WP_268048443.1">
    <property type="nucleotide sequence ID" value="NZ_JAPQES010000001.1"/>
</dbReference>
<accession>A0ABT4CNF6</accession>
<dbReference type="Pfam" id="PF12146">
    <property type="entry name" value="Hydrolase_4"/>
    <property type="match status" value="1"/>
</dbReference>
<gene>
    <name evidence="2" type="ORF">OXH55_04960</name>
</gene>
<dbReference type="PANTHER" id="PTHR11614">
    <property type="entry name" value="PHOSPHOLIPASE-RELATED"/>
    <property type="match status" value="1"/>
</dbReference>
<dbReference type="Proteomes" id="UP001079657">
    <property type="component" value="Unassembled WGS sequence"/>
</dbReference>
<dbReference type="InterPro" id="IPR022742">
    <property type="entry name" value="Hydrolase_4"/>
</dbReference>
<feature type="domain" description="Serine aminopeptidase S33" evidence="1">
    <location>
        <begin position="28"/>
        <end position="291"/>
    </location>
</feature>
<dbReference type="GO" id="GO:0016787">
    <property type="term" value="F:hydrolase activity"/>
    <property type="evidence" value="ECO:0007669"/>
    <property type="project" value="UniProtKB-KW"/>
</dbReference>
<keyword evidence="3" id="KW-1185">Reference proteome</keyword>
<protein>
    <submittedName>
        <fullName evidence="2">Alpha/beta hydrolase</fullName>
    </submittedName>
</protein>
<organism evidence="2 3">
    <name type="scientific">Clostridium ganghwense</name>
    <dbReference type="NCBI Taxonomy" id="312089"/>
    <lineage>
        <taxon>Bacteria</taxon>
        <taxon>Bacillati</taxon>
        <taxon>Bacillota</taxon>
        <taxon>Clostridia</taxon>
        <taxon>Eubacteriales</taxon>
        <taxon>Clostridiaceae</taxon>
        <taxon>Clostridium</taxon>
    </lineage>
</organism>
<name>A0ABT4CNF6_9CLOT</name>